<organism evidence="4 5">
    <name type="scientific">Colocasia esculenta</name>
    <name type="common">Wild taro</name>
    <name type="synonym">Arum esculentum</name>
    <dbReference type="NCBI Taxonomy" id="4460"/>
    <lineage>
        <taxon>Eukaryota</taxon>
        <taxon>Viridiplantae</taxon>
        <taxon>Streptophyta</taxon>
        <taxon>Embryophyta</taxon>
        <taxon>Tracheophyta</taxon>
        <taxon>Spermatophyta</taxon>
        <taxon>Magnoliopsida</taxon>
        <taxon>Liliopsida</taxon>
        <taxon>Araceae</taxon>
        <taxon>Aroideae</taxon>
        <taxon>Colocasieae</taxon>
        <taxon>Colocasia</taxon>
    </lineage>
</organism>
<dbReference type="Pfam" id="PF00004">
    <property type="entry name" value="AAA"/>
    <property type="match status" value="1"/>
</dbReference>
<dbReference type="InterPro" id="IPR051701">
    <property type="entry name" value="Mito_OM_Translocase_MSP1"/>
</dbReference>
<dbReference type="Gene3D" id="3.40.50.300">
    <property type="entry name" value="P-loop containing nucleotide triphosphate hydrolases"/>
    <property type="match status" value="1"/>
</dbReference>
<dbReference type="AlphaFoldDB" id="A0A843V0L5"/>
<reference evidence="4" key="1">
    <citation type="submission" date="2017-07" db="EMBL/GenBank/DDBJ databases">
        <title>Taro Niue Genome Assembly and Annotation.</title>
        <authorList>
            <person name="Atibalentja N."/>
            <person name="Keating K."/>
            <person name="Fields C.J."/>
        </authorList>
    </citation>
    <scope>NUCLEOTIDE SEQUENCE</scope>
    <source>
        <strain evidence="4">Niue_2</strain>
        <tissue evidence="4">Leaf</tissue>
    </source>
</reference>
<comment type="caution">
    <text evidence="4">The sequence shown here is derived from an EMBL/GenBank/DDBJ whole genome shotgun (WGS) entry which is preliminary data.</text>
</comment>
<dbReference type="SUPFAM" id="SSF52540">
    <property type="entry name" value="P-loop containing nucleoside triphosphate hydrolases"/>
    <property type="match status" value="1"/>
</dbReference>
<keyword evidence="5" id="KW-1185">Reference proteome</keyword>
<name>A0A843V0L5_COLES</name>
<evidence type="ECO:0000313" key="5">
    <source>
        <dbReference type="Proteomes" id="UP000652761"/>
    </source>
</evidence>
<keyword evidence="1" id="KW-0547">Nucleotide-binding</keyword>
<evidence type="ECO:0000259" key="3">
    <source>
        <dbReference type="Pfam" id="PF00004"/>
    </source>
</evidence>
<evidence type="ECO:0000256" key="1">
    <source>
        <dbReference type="ARBA" id="ARBA00022741"/>
    </source>
</evidence>
<dbReference type="GO" id="GO:0016887">
    <property type="term" value="F:ATP hydrolysis activity"/>
    <property type="evidence" value="ECO:0007669"/>
    <property type="project" value="InterPro"/>
</dbReference>
<dbReference type="GO" id="GO:0005741">
    <property type="term" value="C:mitochondrial outer membrane"/>
    <property type="evidence" value="ECO:0007669"/>
    <property type="project" value="TreeGrafter"/>
</dbReference>
<dbReference type="EMBL" id="NMUH01000898">
    <property type="protein sequence ID" value="MQL86403.1"/>
    <property type="molecule type" value="Genomic_DNA"/>
</dbReference>
<proteinExistence type="predicted"/>
<evidence type="ECO:0000256" key="2">
    <source>
        <dbReference type="ARBA" id="ARBA00022840"/>
    </source>
</evidence>
<dbReference type="Proteomes" id="UP000652761">
    <property type="component" value="Unassembled WGS sequence"/>
</dbReference>
<gene>
    <name evidence="4" type="ORF">Taro_018942</name>
</gene>
<dbReference type="PANTHER" id="PTHR45644">
    <property type="entry name" value="AAA ATPASE, PUTATIVE (AFU_ORTHOLOGUE AFUA_2G12920)-RELATED-RELATED"/>
    <property type="match status" value="1"/>
</dbReference>
<accession>A0A843V0L5</accession>
<protein>
    <recommendedName>
        <fullName evidence="3">ATPase AAA-type core domain-containing protein</fullName>
    </recommendedName>
</protein>
<dbReference type="Gene3D" id="1.10.8.60">
    <property type="match status" value="1"/>
</dbReference>
<dbReference type="PANTHER" id="PTHR45644:SF3">
    <property type="entry name" value="FI08533P-RELATED"/>
    <property type="match status" value="1"/>
</dbReference>
<feature type="domain" description="ATPase AAA-type core" evidence="3">
    <location>
        <begin position="26"/>
        <end position="85"/>
    </location>
</feature>
<dbReference type="GO" id="GO:0005524">
    <property type="term" value="F:ATP binding"/>
    <property type="evidence" value="ECO:0007669"/>
    <property type="project" value="UniProtKB-KW"/>
</dbReference>
<dbReference type="InterPro" id="IPR003959">
    <property type="entry name" value="ATPase_AAA_core"/>
</dbReference>
<evidence type="ECO:0000313" key="4">
    <source>
        <dbReference type="EMBL" id="MQL86403.1"/>
    </source>
</evidence>
<sequence>MKNIDGLGCRKTLRPPSLLSHINSSFAIVLLDEVDGFLGQRHKAAVGMKTELITDDALVLVLAATYRPQVLDETILRRLPQAFEVGIPDRIETVKILKVILKGERTEKKISYDYIASTCEGFTGSGLLERCKQAAYFPLRELLQK</sequence>
<dbReference type="InterPro" id="IPR027417">
    <property type="entry name" value="P-loop_NTPase"/>
</dbReference>
<keyword evidence="2" id="KW-0067">ATP-binding</keyword>
<dbReference type="OrthoDB" id="10254455at2759"/>